<proteinExistence type="predicted"/>
<dbReference type="AlphaFoldDB" id="A0AAJ1S2I6"/>
<organism evidence="1 2">
    <name type="scientific">Mycobacterium paragordonae</name>
    <dbReference type="NCBI Taxonomy" id="1389713"/>
    <lineage>
        <taxon>Bacteria</taxon>
        <taxon>Bacillati</taxon>
        <taxon>Actinomycetota</taxon>
        <taxon>Actinomycetes</taxon>
        <taxon>Mycobacteriales</taxon>
        <taxon>Mycobacteriaceae</taxon>
        <taxon>Mycobacterium</taxon>
    </lineage>
</organism>
<dbReference type="RefSeq" id="WP_306254582.1">
    <property type="nucleotide sequence ID" value="NZ_JAUFSA010000001.1"/>
</dbReference>
<name>A0AAJ1S2I6_9MYCO</name>
<sequence>MDIQPFSKTTLGKMAACEAVGLSYWSDHPANGCVWAVDSDQQAHVVRWYRNTNEASLQSVGKPYKVVDYSKPGLAYKDHFPTHDSGDRVKVA</sequence>
<dbReference type="EMBL" id="JAUFSA010000001">
    <property type="protein sequence ID" value="MDP7733659.1"/>
    <property type="molecule type" value="Genomic_DNA"/>
</dbReference>
<dbReference type="InterPro" id="IPR055880">
    <property type="entry name" value="DUF7457"/>
</dbReference>
<evidence type="ECO:0000313" key="2">
    <source>
        <dbReference type="Proteomes" id="UP001229081"/>
    </source>
</evidence>
<accession>A0AAJ1S2I6</accession>
<reference evidence="1" key="1">
    <citation type="submission" date="2023-06" db="EMBL/GenBank/DDBJ databases">
        <title>Identification of two novel mycobacterium reveal diversities and complexities of Mycobacterium gordonae clade.</title>
        <authorList>
            <person name="Matsumoto Y."/>
            <person name="Nakamura S."/>
            <person name="Motooka D."/>
            <person name="Fukushima K."/>
        </authorList>
    </citation>
    <scope>NUCLEOTIDE SEQUENCE</scope>
    <source>
        <strain evidence="1">TY812</strain>
    </source>
</reference>
<dbReference type="Proteomes" id="UP001229081">
    <property type="component" value="Unassembled WGS sequence"/>
</dbReference>
<evidence type="ECO:0000313" key="1">
    <source>
        <dbReference type="EMBL" id="MDP7733659.1"/>
    </source>
</evidence>
<dbReference type="Pfam" id="PF24256">
    <property type="entry name" value="DUF7457"/>
    <property type="match status" value="1"/>
</dbReference>
<protein>
    <submittedName>
        <fullName evidence="1">Uncharacterized protein</fullName>
    </submittedName>
</protein>
<comment type="caution">
    <text evidence="1">The sequence shown here is derived from an EMBL/GenBank/DDBJ whole genome shotgun (WGS) entry which is preliminary data.</text>
</comment>
<gene>
    <name evidence="1" type="ORF">QXL92_02660</name>
</gene>